<dbReference type="GO" id="GO:0004497">
    <property type="term" value="F:monooxygenase activity"/>
    <property type="evidence" value="ECO:0007669"/>
    <property type="project" value="UniProtKB-KW"/>
</dbReference>
<keyword evidence="12" id="KW-1185">Reference proteome</keyword>
<dbReference type="Proteomes" id="UP000077266">
    <property type="component" value="Unassembled WGS sequence"/>
</dbReference>
<dbReference type="GO" id="GO:0020037">
    <property type="term" value="F:heme binding"/>
    <property type="evidence" value="ECO:0007669"/>
    <property type="project" value="InterPro"/>
</dbReference>
<dbReference type="InterPro" id="IPR036396">
    <property type="entry name" value="Cyt_P450_sf"/>
</dbReference>
<evidence type="ECO:0000313" key="11">
    <source>
        <dbReference type="EMBL" id="KZW03025.1"/>
    </source>
</evidence>
<evidence type="ECO:0000256" key="2">
    <source>
        <dbReference type="ARBA" id="ARBA00005179"/>
    </source>
</evidence>
<evidence type="ECO:0000256" key="10">
    <source>
        <dbReference type="RuleBase" id="RU000461"/>
    </source>
</evidence>
<organism evidence="11 12">
    <name type="scientific">Exidia glandulosa HHB12029</name>
    <dbReference type="NCBI Taxonomy" id="1314781"/>
    <lineage>
        <taxon>Eukaryota</taxon>
        <taxon>Fungi</taxon>
        <taxon>Dikarya</taxon>
        <taxon>Basidiomycota</taxon>
        <taxon>Agaricomycotina</taxon>
        <taxon>Agaricomycetes</taxon>
        <taxon>Auriculariales</taxon>
        <taxon>Exidiaceae</taxon>
        <taxon>Exidia</taxon>
    </lineage>
</organism>
<keyword evidence="6 10" id="KW-0560">Oxidoreductase</keyword>
<dbReference type="Gene3D" id="1.10.630.10">
    <property type="entry name" value="Cytochrome P450"/>
    <property type="match status" value="1"/>
</dbReference>
<keyword evidence="8 10" id="KW-0503">Monooxygenase</keyword>
<accession>A0A165Q3C6</accession>
<dbReference type="PANTHER" id="PTHR46300:SF7">
    <property type="entry name" value="P450, PUTATIVE (EUROFUNG)-RELATED"/>
    <property type="match status" value="1"/>
</dbReference>
<name>A0A165Q3C6_EXIGL</name>
<dbReference type="PRINTS" id="PR00463">
    <property type="entry name" value="EP450I"/>
</dbReference>
<dbReference type="PRINTS" id="PR00385">
    <property type="entry name" value="P450"/>
</dbReference>
<gene>
    <name evidence="11" type="ORF">EXIGLDRAFT_759341</name>
</gene>
<dbReference type="PROSITE" id="PS00086">
    <property type="entry name" value="CYTOCHROME_P450"/>
    <property type="match status" value="1"/>
</dbReference>
<evidence type="ECO:0000256" key="7">
    <source>
        <dbReference type="ARBA" id="ARBA00023004"/>
    </source>
</evidence>
<dbReference type="InterPro" id="IPR050364">
    <property type="entry name" value="Cytochrome_P450_fung"/>
</dbReference>
<dbReference type="AlphaFoldDB" id="A0A165Q3C6"/>
<evidence type="ECO:0000256" key="6">
    <source>
        <dbReference type="ARBA" id="ARBA00023002"/>
    </source>
</evidence>
<proteinExistence type="inferred from homology"/>
<evidence type="ECO:0000256" key="5">
    <source>
        <dbReference type="ARBA" id="ARBA00022723"/>
    </source>
</evidence>
<dbReference type="InterPro" id="IPR017972">
    <property type="entry name" value="Cyt_P450_CS"/>
</dbReference>
<keyword evidence="4 9" id="KW-0349">Heme</keyword>
<feature type="binding site" description="axial binding residue" evidence="9">
    <location>
        <position position="431"/>
    </location>
    <ligand>
        <name>heme</name>
        <dbReference type="ChEBI" id="CHEBI:30413"/>
    </ligand>
    <ligandPart>
        <name>Fe</name>
        <dbReference type="ChEBI" id="CHEBI:18248"/>
    </ligandPart>
</feature>
<dbReference type="InterPro" id="IPR001128">
    <property type="entry name" value="Cyt_P450"/>
</dbReference>
<dbReference type="EMBL" id="KV425885">
    <property type="protein sequence ID" value="KZW03025.1"/>
    <property type="molecule type" value="Genomic_DNA"/>
</dbReference>
<evidence type="ECO:0000256" key="3">
    <source>
        <dbReference type="ARBA" id="ARBA00010617"/>
    </source>
</evidence>
<dbReference type="Pfam" id="PF00067">
    <property type="entry name" value="p450"/>
    <property type="match status" value="1"/>
</dbReference>
<keyword evidence="7 9" id="KW-0408">Iron</keyword>
<keyword evidence="5 9" id="KW-0479">Metal-binding</keyword>
<evidence type="ECO:0000313" key="12">
    <source>
        <dbReference type="Proteomes" id="UP000077266"/>
    </source>
</evidence>
<evidence type="ECO:0000256" key="1">
    <source>
        <dbReference type="ARBA" id="ARBA00001971"/>
    </source>
</evidence>
<dbReference type="GO" id="GO:0005506">
    <property type="term" value="F:iron ion binding"/>
    <property type="evidence" value="ECO:0007669"/>
    <property type="project" value="InterPro"/>
</dbReference>
<evidence type="ECO:0000256" key="4">
    <source>
        <dbReference type="ARBA" id="ARBA00022617"/>
    </source>
</evidence>
<reference evidence="11 12" key="1">
    <citation type="journal article" date="2016" name="Mol. Biol. Evol.">
        <title>Comparative Genomics of Early-Diverging Mushroom-Forming Fungi Provides Insights into the Origins of Lignocellulose Decay Capabilities.</title>
        <authorList>
            <person name="Nagy L.G."/>
            <person name="Riley R."/>
            <person name="Tritt A."/>
            <person name="Adam C."/>
            <person name="Daum C."/>
            <person name="Floudas D."/>
            <person name="Sun H."/>
            <person name="Yadav J.S."/>
            <person name="Pangilinan J."/>
            <person name="Larsson K.H."/>
            <person name="Matsuura K."/>
            <person name="Barry K."/>
            <person name="Labutti K."/>
            <person name="Kuo R."/>
            <person name="Ohm R.A."/>
            <person name="Bhattacharya S.S."/>
            <person name="Shirouzu T."/>
            <person name="Yoshinaga Y."/>
            <person name="Martin F.M."/>
            <person name="Grigoriev I.V."/>
            <person name="Hibbett D.S."/>
        </authorList>
    </citation>
    <scope>NUCLEOTIDE SEQUENCE [LARGE SCALE GENOMIC DNA]</scope>
    <source>
        <strain evidence="11 12">HHB12029</strain>
    </source>
</reference>
<dbReference type="PANTHER" id="PTHR46300">
    <property type="entry name" value="P450, PUTATIVE (EUROFUNG)-RELATED-RELATED"/>
    <property type="match status" value="1"/>
</dbReference>
<dbReference type="InParanoid" id="A0A165Q3C6"/>
<evidence type="ECO:0000256" key="8">
    <source>
        <dbReference type="ARBA" id="ARBA00023033"/>
    </source>
</evidence>
<dbReference type="InterPro" id="IPR002401">
    <property type="entry name" value="Cyt_P450_E_grp-I"/>
</dbReference>
<dbReference type="OrthoDB" id="2789670at2759"/>
<protein>
    <submittedName>
        <fullName evidence="11">Cytochrome P450</fullName>
    </submittedName>
</protein>
<comment type="similarity">
    <text evidence="3 10">Belongs to the cytochrome P450 family.</text>
</comment>
<dbReference type="SUPFAM" id="SSF48264">
    <property type="entry name" value="Cytochrome P450"/>
    <property type="match status" value="1"/>
</dbReference>
<evidence type="ECO:0000256" key="9">
    <source>
        <dbReference type="PIRSR" id="PIRSR602401-1"/>
    </source>
</evidence>
<comment type="cofactor">
    <cofactor evidence="1 9">
        <name>heme</name>
        <dbReference type="ChEBI" id="CHEBI:30413"/>
    </cofactor>
</comment>
<comment type="pathway">
    <text evidence="2">Secondary metabolite biosynthesis.</text>
</comment>
<dbReference type="GO" id="GO:0016705">
    <property type="term" value="F:oxidoreductase activity, acting on paired donors, with incorporation or reduction of molecular oxygen"/>
    <property type="evidence" value="ECO:0007669"/>
    <property type="project" value="InterPro"/>
</dbReference>
<dbReference type="STRING" id="1314781.A0A165Q3C6"/>
<dbReference type="CDD" id="cd11065">
    <property type="entry name" value="CYP64-like"/>
    <property type="match status" value="1"/>
</dbReference>
<sequence>MSRSLYIYAACALAITFSAAALRQRQKRRLPPGPPRKFIVGNLRDVPKAPEEWKGYAALGKRYGPVTYLRVLTQDIIILNTMKSARDLIERRIYSDRPQMTMVKDLVGFSWLLSLMPYGAAWRQHRRAIHQYLNERAEKRWWGVHEELNAQFLKHLMDFPDDWWELTHRLSAANVMRVTFGRNIPLKDDPWVLLSDIAVDVLATLASTGAYLVDLVPALKYLPDWFPGAQFKRDAKAWREIQLRSKEVPFRSIVNDMADGTAPPSIAKWLIESRLHDEEVVKNTVGVIYIGGVDTTVSALRGFVHAMVLNPQSQRAAQEEIARVIPASRLPTLEDRVNLPYVEALVRETMRQYPAVPLGVPHRVMDDDEYEGMHIPKGATVLVNIWAILQDETTYPSPELFQPERYLKNGELDMDVPDPRRAHFGFGRRMCPGRHLADAELWLLAATMLCCFHITPVVDEVGNDVLPSSVLSSGIIR</sequence>